<comment type="cofactor">
    <cofactor evidence="1">
        <name>Fe(2+)</name>
        <dbReference type="ChEBI" id="CHEBI:29033"/>
    </cofactor>
</comment>
<dbReference type="RefSeq" id="WP_029385028.1">
    <property type="nucleotide sequence ID" value="NZ_AZSD01000257.1"/>
</dbReference>
<gene>
    <name evidence="5" type="primary">sle_66690</name>
</gene>
<evidence type="ECO:0000313" key="5">
    <source>
        <dbReference type="EMBL" id="CQR66123.1"/>
    </source>
</evidence>
<evidence type="ECO:0000256" key="2">
    <source>
        <dbReference type="ARBA" id="ARBA00022723"/>
    </source>
</evidence>
<dbReference type="Proteomes" id="UP000035016">
    <property type="component" value="Chromosome Chromosome"/>
</dbReference>
<accession>A0A0F7W612</accession>
<keyword evidence="3" id="KW-0408">Iron</keyword>
<evidence type="ECO:0000256" key="1">
    <source>
        <dbReference type="ARBA" id="ARBA00001954"/>
    </source>
</evidence>
<sequence length="286" mass="31794">MTSETPFEQSSFDFEVFFSHYWRRRPLFVAGGAKDLLGRTWTEDDFEAALAGARSSGAQVKERAGEVTFIEQVSRFDADLRDRADRFASVFGTPQTWFDSVRTHARSGIGSHFDHSDNFVLQQSGTKEWTLASPRHIDKKDIVRRMMNHPHVGAHELPDEDRVSFTVRPGDLLYIPLFWPHSGISRGSSLSLSLVCPAISLQSAVLPLLVQVLRSRGTGHQPIPAFHAGLSPQERANAEFALAKGTRALLNRMIDETVVDAVLALQAEHFIGARAPQADDMVSADR</sequence>
<dbReference type="PROSITE" id="PS51184">
    <property type="entry name" value="JMJC"/>
    <property type="match status" value="1"/>
</dbReference>
<dbReference type="PANTHER" id="PTHR13096:SF8">
    <property type="entry name" value="RIBOSOMAL OXYGENASE 1"/>
    <property type="match status" value="1"/>
</dbReference>
<protein>
    <recommendedName>
        <fullName evidence="4">JmjC domain-containing protein</fullName>
    </recommendedName>
</protein>
<dbReference type="SUPFAM" id="SSF51197">
    <property type="entry name" value="Clavaminate synthase-like"/>
    <property type="match status" value="1"/>
</dbReference>
<organism evidence="5 6">
    <name type="scientific">Streptomyces leeuwenhoekii</name>
    <dbReference type="NCBI Taxonomy" id="1437453"/>
    <lineage>
        <taxon>Bacteria</taxon>
        <taxon>Bacillati</taxon>
        <taxon>Actinomycetota</taxon>
        <taxon>Actinomycetes</taxon>
        <taxon>Kitasatosporales</taxon>
        <taxon>Streptomycetaceae</taxon>
        <taxon>Streptomyces</taxon>
    </lineage>
</organism>
<name>A0A0F7W612_STRLW</name>
<dbReference type="EMBL" id="LN831790">
    <property type="protein sequence ID" value="CQR66123.1"/>
    <property type="molecule type" value="Genomic_DNA"/>
</dbReference>
<dbReference type="KEGG" id="sle:sle_66690"/>
<evidence type="ECO:0000256" key="3">
    <source>
        <dbReference type="ARBA" id="ARBA00023004"/>
    </source>
</evidence>
<dbReference type="AlphaFoldDB" id="A0A0F7W612"/>
<dbReference type="GO" id="GO:0046872">
    <property type="term" value="F:metal ion binding"/>
    <property type="evidence" value="ECO:0007669"/>
    <property type="project" value="UniProtKB-KW"/>
</dbReference>
<evidence type="ECO:0000259" key="4">
    <source>
        <dbReference type="PROSITE" id="PS51184"/>
    </source>
</evidence>
<dbReference type="InterPro" id="IPR039994">
    <property type="entry name" value="NO66-like"/>
</dbReference>
<keyword evidence="2" id="KW-0479">Metal-binding</keyword>
<dbReference type="PANTHER" id="PTHR13096">
    <property type="entry name" value="MINA53 MYC INDUCED NUCLEAR ANTIGEN"/>
    <property type="match status" value="1"/>
</dbReference>
<dbReference type="Pfam" id="PF08007">
    <property type="entry name" value="JmjC_2"/>
    <property type="match status" value="1"/>
</dbReference>
<proteinExistence type="predicted"/>
<evidence type="ECO:0000313" key="6">
    <source>
        <dbReference type="Proteomes" id="UP000035016"/>
    </source>
</evidence>
<feature type="domain" description="JmjC" evidence="4">
    <location>
        <begin position="62"/>
        <end position="213"/>
    </location>
</feature>
<dbReference type="InterPro" id="IPR003347">
    <property type="entry name" value="JmjC_dom"/>
</dbReference>
<dbReference type="Gene3D" id="2.60.120.650">
    <property type="entry name" value="Cupin"/>
    <property type="match status" value="1"/>
</dbReference>
<reference evidence="5 6" key="1">
    <citation type="submission" date="2015-02" db="EMBL/GenBank/DDBJ databases">
        <authorList>
            <person name="Gomez-Escribano P.J."/>
        </authorList>
    </citation>
    <scope>NUCLEOTIDE SEQUENCE [LARGE SCALE GENOMIC DNA]</scope>
    <source>
        <strain evidence="6">C34 (DSM 42122 / NRRL B-24963)</strain>
    </source>
</reference>